<proteinExistence type="predicted"/>
<name>A0A1H3IIZ4_EUBBA</name>
<dbReference type="STRING" id="1528.SAMN04488579_12319"/>
<evidence type="ECO:0000256" key="1">
    <source>
        <dbReference type="SAM" id="MobiDB-lite"/>
    </source>
</evidence>
<feature type="domain" description="BIG2" evidence="4">
    <location>
        <begin position="861"/>
        <end position="937"/>
    </location>
</feature>
<dbReference type="SUPFAM" id="SSF49373">
    <property type="entry name" value="Invasin/intimin cell-adhesion fragments"/>
    <property type="match status" value="1"/>
</dbReference>
<feature type="chain" id="PRO_5011547178" evidence="3">
    <location>
        <begin position="28"/>
        <end position="1006"/>
    </location>
</feature>
<evidence type="ECO:0000259" key="4">
    <source>
        <dbReference type="SMART" id="SM00635"/>
    </source>
</evidence>
<sequence>MKGFKNQLLLLFVVLCSLCLLPISVLAEESAKNTPNEERVYRSIINKYYQGVSEGWTAKQYIDEGLNEECQYVKKLSDIGYYLSDIDNNGIDELMIVPMSGGVSSTSWNLYDVYTLDSNNNATLVLRSQARDRYNLCNDNKIANEGSSGASLSSWHFYNYKDSQLSHIECVLYDAWTNPNQPWFYSNTAEIESGKDGSPISEEKAKSIIASYPHQNIPATPLSEYSSTPDVHININTTDKIDCNRSDGVFTLDSVPLKIEVTNLAITEIPTVAKNVKMSLSVDTGLSFDKEGNQHETSYSLSDLNALAKETKDLTLYTNTLAQGNRPDKLAIKVSVSGDNFDTVTTEKAIAVSYSEQSTFVMGQDNLSWNNNENAPHDMGMFIINPSTNKTFFNTLVEGQSNVVKNNVLKSMTGKMNGSCYGMVVAEAINKYGRINLENYQANIVNLNELLNYKVSAGQESIGNPMSASLINYYYLMQNLPDHKNYQAQDSQMLIQSETSFADRLIAAGQTAHDKGKPSMLEYKYVPDYFISIEHPLSSDKWSEYFKNNPTKSFSQHAILIFDMNKNKDGAYEIKICDPNENNKEKTLTISADRREIQLQTASLFTLTYSTKADVLEQQWKDTTFLPVTITSNLSDLDLINIDGRDNNTTLTTYPEGQTQIETTGALSFTAALTDGTSYQTFEAGPLSVAKAIPTESGNLCYQLDNTDTIIISPQNAVESFTAAVTASDASGSIDGKNLSNITFDPKGKVVLTGNQAQYTLGLTLNDNLINNNSTFYTTTVSGNNANIVSLENSDNGVLLNGDSLKDITIKGNNNTIEKNLNLSTDSENVLISEKNGELLASIDKDGDGEYETIIATSAVEVTGISLDQTSLSMKKGDSATLTATITPENATHKEMCWASSDETVATVTGGKVSALKEGRASITVTTKDGNHAATCAVTVAKTPSATPTTDKTSEGTIAKTDEANTNADTGLSTNHARLQEALGLALISSILLIFCGLYRRNHKER</sequence>
<dbReference type="InterPro" id="IPR003343">
    <property type="entry name" value="Big_2"/>
</dbReference>
<dbReference type="Proteomes" id="UP000199652">
    <property type="component" value="Unassembled WGS sequence"/>
</dbReference>
<evidence type="ECO:0000313" key="6">
    <source>
        <dbReference type="Proteomes" id="UP000199652"/>
    </source>
</evidence>
<keyword evidence="2" id="KW-1133">Transmembrane helix</keyword>
<feature type="signal peptide" evidence="3">
    <location>
        <begin position="1"/>
        <end position="27"/>
    </location>
</feature>
<dbReference type="EMBL" id="FNOU01000023">
    <property type="protein sequence ID" value="SDY27048.1"/>
    <property type="molecule type" value="Genomic_DNA"/>
</dbReference>
<dbReference type="AlphaFoldDB" id="A0A1H3IIZ4"/>
<evidence type="ECO:0000256" key="2">
    <source>
        <dbReference type="SAM" id="Phobius"/>
    </source>
</evidence>
<organism evidence="5 6">
    <name type="scientific">Eubacterium barkeri</name>
    <name type="common">Clostridium barkeri</name>
    <dbReference type="NCBI Taxonomy" id="1528"/>
    <lineage>
        <taxon>Bacteria</taxon>
        <taxon>Bacillati</taxon>
        <taxon>Bacillota</taxon>
        <taxon>Clostridia</taxon>
        <taxon>Eubacteriales</taxon>
        <taxon>Eubacteriaceae</taxon>
        <taxon>Eubacterium</taxon>
    </lineage>
</organism>
<reference evidence="6" key="1">
    <citation type="submission" date="2016-10" db="EMBL/GenBank/DDBJ databases">
        <authorList>
            <person name="Varghese N."/>
            <person name="Submissions S."/>
        </authorList>
    </citation>
    <scope>NUCLEOTIDE SEQUENCE [LARGE SCALE GENOMIC DNA]</scope>
    <source>
        <strain evidence="6">VPI 5359</strain>
    </source>
</reference>
<dbReference type="Gene3D" id="2.60.40.1080">
    <property type="match status" value="1"/>
</dbReference>
<keyword evidence="3" id="KW-0732">Signal</keyword>
<feature type="transmembrane region" description="Helical" evidence="2">
    <location>
        <begin position="982"/>
        <end position="999"/>
    </location>
</feature>
<keyword evidence="2" id="KW-0812">Transmembrane</keyword>
<keyword evidence="6" id="KW-1185">Reference proteome</keyword>
<feature type="region of interest" description="Disordered" evidence="1">
    <location>
        <begin position="944"/>
        <end position="971"/>
    </location>
</feature>
<evidence type="ECO:0000256" key="3">
    <source>
        <dbReference type="SAM" id="SignalP"/>
    </source>
</evidence>
<dbReference type="Pfam" id="PF02368">
    <property type="entry name" value="Big_2"/>
    <property type="match status" value="1"/>
</dbReference>
<dbReference type="RefSeq" id="WP_207648009.1">
    <property type="nucleotide sequence ID" value="NZ_FNOU01000023.1"/>
</dbReference>
<protein>
    <submittedName>
        <fullName evidence="5">Ig-like domain (Group 2)</fullName>
    </submittedName>
</protein>
<evidence type="ECO:0000313" key="5">
    <source>
        <dbReference type="EMBL" id="SDY27048.1"/>
    </source>
</evidence>
<dbReference type="InterPro" id="IPR008964">
    <property type="entry name" value="Invasin/intimin_cell_adhesion"/>
</dbReference>
<keyword evidence="2" id="KW-0472">Membrane</keyword>
<dbReference type="SMART" id="SM00635">
    <property type="entry name" value="BID_2"/>
    <property type="match status" value="1"/>
</dbReference>
<accession>A0A1H3IIZ4</accession>
<gene>
    <name evidence="5" type="ORF">SAMN04488579_12319</name>
</gene>